<protein>
    <submittedName>
        <fullName evidence="2">Uncharacterized protein</fullName>
    </submittedName>
</protein>
<proteinExistence type="predicted"/>
<reference evidence="2" key="1">
    <citation type="submission" date="2018-05" db="EMBL/GenBank/DDBJ databases">
        <authorList>
            <person name="Lanie J.A."/>
            <person name="Ng W.-L."/>
            <person name="Kazmierczak K.M."/>
            <person name="Andrzejewski T.M."/>
            <person name="Davidsen T.M."/>
            <person name="Wayne K.J."/>
            <person name="Tettelin H."/>
            <person name="Glass J.I."/>
            <person name="Rusch D."/>
            <person name="Podicherti R."/>
            <person name="Tsui H.-C.T."/>
            <person name="Winkler M.E."/>
        </authorList>
    </citation>
    <scope>NUCLEOTIDE SEQUENCE</scope>
</reference>
<accession>A0A382TPN8</accession>
<keyword evidence="1" id="KW-0472">Membrane</keyword>
<evidence type="ECO:0000313" key="2">
    <source>
        <dbReference type="EMBL" id="SVD23408.1"/>
    </source>
</evidence>
<dbReference type="EMBL" id="UINC01137830">
    <property type="protein sequence ID" value="SVD23408.1"/>
    <property type="molecule type" value="Genomic_DNA"/>
</dbReference>
<dbReference type="AlphaFoldDB" id="A0A382TPN8"/>
<sequence>MPSPTILSVLRHHGESADPELLAWIKQLLDHILGSSGWVIVAIVGLALVAFPVGLVLFYLSQLRRERADSYQVFRDGQ</sequence>
<name>A0A382TPN8_9ZZZZ</name>
<feature type="transmembrane region" description="Helical" evidence="1">
    <location>
        <begin position="38"/>
        <end position="60"/>
    </location>
</feature>
<gene>
    <name evidence="2" type="ORF">METZ01_LOCUS376262</name>
</gene>
<evidence type="ECO:0000256" key="1">
    <source>
        <dbReference type="SAM" id="Phobius"/>
    </source>
</evidence>
<organism evidence="2">
    <name type="scientific">marine metagenome</name>
    <dbReference type="NCBI Taxonomy" id="408172"/>
    <lineage>
        <taxon>unclassified sequences</taxon>
        <taxon>metagenomes</taxon>
        <taxon>ecological metagenomes</taxon>
    </lineage>
</organism>
<keyword evidence="1" id="KW-0812">Transmembrane</keyword>
<keyword evidence="1" id="KW-1133">Transmembrane helix</keyword>